<keyword evidence="1" id="KW-0472">Membrane</keyword>
<protein>
    <submittedName>
        <fullName evidence="2">Uncharacterized protein</fullName>
    </submittedName>
</protein>
<evidence type="ECO:0000313" key="2">
    <source>
        <dbReference type="EMBL" id="MEN7548183.1"/>
    </source>
</evidence>
<name>A0AAW9S2U0_9BACT</name>
<comment type="caution">
    <text evidence="2">The sequence shown here is derived from an EMBL/GenBank/DDBJ whole genome shotgun (WGS) entry which is preliminary data.</text>
</comment>
<accession>A0AAW9S2U0</accession>
<keyword evidence="1" id="KW-0812">Transmembrane</keyword>
<evidence type="ECO:0000313" key="3">
    <source>
        <dbReference type="Proteomes" id="UP001403385"/>
    </source>
</evidence>
<dbReference type="EMBL" id="JBDKWZ010000005">
    <property type="protein sequence ID" value="MEN7548183.1"/>
    <property type="molecule type" value="Genomic_DNA"/>
</dbReference>
<dbReference type="Proteomes" id="UP001403385">
    <property type="component" value="Unassembled WGS sequence"/>
</dbReference>
<gene>
    <name evidence="2" type="ORF">AAG747_09700</name>
</gene>
<keyword evidence="1" id="KW-1133">Transmembrane helix</keyword>
<sequence length="131" mass="14748">MEDAIKKEKERVLTEIAHYKKEVQHLSGGAVDELVNRGKGLIFMGLGAMITYVLVRMLLRKPNKYKAELKALKTSVDQVASAQPVSKVQKESFLSKMIRENLSVMIMAAAKKGLKKLVREYLNERANGTEE</sequence>
<reference evidence="2 3" key="1">
    <citation type="submission" date="2024-04" db="EMBL/GenBank/DDBJ databases">
        <title>Novel genus in family Flammeovirgaceae.</title>
        <authorList>
            <person name="Nguyen T.H."/>
            <person name="Vuong T.Q."/>
            <person name="Le H."/>
            <person name="Kim S.-G."/>
        </authorList>
    </citation>
    <scope>NUCLEOTIDE SEQUENCE [LARGE SCALE GENOMIC DNA]</scope>
    <source>
        <strain evidence="2 3">JCM 23209</strain>
    </source>
</reference>
<feature type="transmembrane region" description="Helical" evidence="1">
    <location>
        <begin position="41"/>
        <end position="59"/>
    </location>
</feature>
<evidence type="ECO:0000256" key="1">
    <source>
        <dbReference type="SAM" id="Phobius"/>
    </source>
</evidence>
<dbReference type="RefSeq" id="WP_346820964.1">
    <property type="nucleotide sequence ID" value="NZ_JBDKWZ010000005.1"/>
</dbReference>
<dbReference type="AlphaFoldDB" id="A0AAW9S2U0"/>
<organism evidence="2 3">
    <name type="scientific">Rapidithrix thailandica</name>
    <dbReference type="NCBI Taxonomy" id="413964"/>
    <lineage>
        <taxon>Bacteria</taxon>
        <taxon>Pseudomonadati</taxon>
        <taxon>Bacteroidota</taxon>
        <taxon>Cytophagia</taxon>
        <taxon>Cytophagales</taxon>
        <taxon>Flammeovirgaceae</taxon>
        <taxon>Rapidithrix</taxon>
    </lineage>
</organism>
<keyword evidence="3" id="KW-1185">Reference proteome</keyword>
<proteinExistence type="predicted"/>